<comment type="caution">
    <text evidence="1">The sequence shown here is derived from an EMBL/GenBank/DDBJ whole genome shotgun (WGS) entry which is preliminary data.</text>
</comment>
<reference evidence="1 2" key="1">
    <citation type="submission" date="2021-06" db="EMBL/GenBank/DDBJ databases">
        <title>Actinomycetes sequencing.</title>
        <authorList>
            <person name="Shan Q."/>
        </authorList>
    </citation>
    <scope>NUCLEOTIDE SEQUENCE [LARGE SCALE GENOMIC DNA]</scope>
    <source>
        <strain evidence="1 2">NEAU-G5</strain>
    </source>
</reference>
<protein>
    <submittedName>
        <fullName evidence="1">Uncharacterized protein</fullName>
    </submittedName>
</protein>
<evidence type="ECO:0000313" key="2">
    <source>
        <dbReference type="Proteomes" id="UP000733379"/>
    </source>
</evidence>
<organism evidence="1 2">
    <name type="scientific">Nocardia albiluteola</name>
    <dbReference type="NCBI Taxonomy" id="2842303"/>
    <lineage>
        <taxon>Bacteria</taxon>
        <taxon>Bacillati</taxon>
        <taxon>Actinomycetota</taxon>
        <taxon>Actinomycetes</taxon>
        <taxon>Mycobacteriales</taxon>
        <taxon>Nocardiaceae</taxon>
        <taxon>Nocardia</taxon>
    </lineage>
</organism>
<evidence type="ECO:0000313" key="1">
    <source>
        <dbReference type="EMBL" id="MBU3065952.1"/>
    </source>
</evidence>
<name>A0ABS6B6K3_9NOCA</name>
<sequence length="53" mass="6136">MPSELRARFDEEILNGRKIWAIHAVREHLSDPVPGIHECLDLLQERCDALGER</sequence>
<dbReference type="RefSeq" id="WP_215922013.1">
    <property type="nucleotide sequence ID" value="NZ_JAHKNI010000012.1"/>
</dbReference>
<dbReference type="Proteomes" id="UP000733379">
    <property type="component" value="Unassembled WGS sequence"/>
</dbReference>
<gene>
    <name evidence="1" type="ORF">KO481_31080</name>
</gene>
<keyword evidence="2" id="KW-1185">Reference proteome</keyword>
<accession>A0ABS6B6K3</accession>
<dbReference type="EMBL" id="JAHKNI010000012">
    <property type="protein sequence ID" value="MBU3065952.1"/>
    <property type="molecule type" value="Genomic_DNA"/>
</dbReference>
<proteinExistence type="predicted"/>